<comment type="subcellular location">
    <subcellularLocation>
        <location evidence="1">Membrane</location>
        <topology evidence="1">Multi-pass membrane protein</topology>
    </subcellularLocation>
</comment>
<feature type="transmembrane region" description="Helical" evidence="5">
    <location>
        <begin position="103"/>
        <end position="120"/>
    </location>
</feature>
<keyword evidence="4 5" id="KW-0472">Membrane</keyword>
<dbReference type="GO" id="GO:0006874">
    <property type="term" value="P:intracellular calcium ion homeostasis"/>
    <property type="evidence" value="ECO:0007669"/>
    <property type="project" value="TreeGrafter"/>
</dbReference>
<dbReference type="PANTHER" id="PTHR10846">
    <property type="entry name" value="SODIUM/POTASSIUM/CALCIUM EXCHANGER"/>
    <property type="match status" value="1"/>
</dbReference>
<evidence type="ECO:0000256" key="3">
    <source>
        <dbReference type="ARBA" id="ARBA00022989"/>
    </source>
</evidence>
<evidence type="ECO:0000256" key="5">
    <source>
        <dbReference type="SAM" id="Phobius"/>
    </source>
</evidence>
<dbReference type="Pfam" id="PF01699">
    <property type="entry name" value="Na_Ca_ex"/>
    <property type="match status" value="2"/>
</dbReference>
<feature type="transmembrane region" description="Helical" evidence="5">
    <location>
        <begin position="126"/>
        <end position="144"/>
    </location>
</feature>
<feature type="transmembrane region" description="Helical" evidence="5">
    <location>
        <begin position="245"/>
        <end position="264"/>
    </location>
</feature>
<dbReference type="EMBL" id="CP036287">
    <property type="protein sequence ID" value="QDU69634.1"/>
    <property type="molecule type" value="Genomic_DNA"/>
</dbReference>
<evidence type="ECO:0000256" key="2">
    <source>
        <dbReference type="ARBA" id="ARBA00022692"/>
    </source>
</evidence>
<feature type="transmembrane region" description="Helical" evidence="5">
    <location>
        <begin position="69"/>
        <end position="91"/>
    </location>
</feature>
<dbReference type="InterPro" id="IPR044880">
    <property type="entry name" value="NCX_ion-bd_dom_sf"/>
</dbReference>
<feature type="transmembrane region" description="Helical" evidence="5">
    <location>
        <begin position="209"/>
        <end position="233"/>
    </location>
</feature>
<proteinExistence type="predicted"/>
<feature type="domain" description="Sodium/calcium exchanger membrane region" evidence="6">
    <location>
        <begin position="175"/>
        <end position="316"/>
    </location>
</feature>
<keyword evidence="3 5" id="KW-1133">Transmembrane helix</keyword>
<feature type="transmembrane region" description="Helical" evidence="5">
    <location>
        <begin position="176"/>
        <end position="197"/>
    </location>
</feature>
<protein>
    <submittedName>
        <fullName evidence="7">Inner membrane protein YrbG</fullName>
    </submittedName>
</protein>
<feature type="transmembrane region" description="Helical" evidence="5">
    <location>
        <begin position="301"/>
        <end position="317"/>
    </location>
</feature>
<dbReference type="NCBIfam" id="TIGR00367">
    <property type="entry name" value="calcium/sodium antiporter"/>
    <property type="match status" value="1"/>
</dbReference>
<evidence type="ECO:0000313" key="8">
    <source>
        <dbReference type="Proteomes" id="UP000316921"/>
    </source>
</evidence>
<dbReference type="InterPro" id="IPR004837">
    <property type="entry name" value="NaCa_Exmemb"/>
</dbReference>
<reference evidence="7 8" key="1">
    <citation type="submission" date="2019-02" db="EMBL/GenBank/DDBJ databases">
        <title>Deep-cultivation of Planctomycetes and their phenomic and genomic characterization uncovers novel biology.</title>
        <authorList>
            <person name="Wiegand S."/>
            <person name="Jogler M."/>
            <person name="Boedeker C."/>
            <person name="Pinto D."/>
            <person name="Vollmers J."/>
            <person name="Rivas-Marin E."/>
            <person name="Kohn T."/>
            <person name="Peeters S.H."/>
            <person name="Heuer A."/>
            <person name="Rast P."/>
            <person name="Oberbeckmann S."/>
            <person name="Bunk B."/>
            <person name="Jeske O."/>
            <person name="Meyerdierks A."/>
            <person name="Storesund J.E."/>
            <person name="Kallscheuer N."/>
            <person name="Luecker S."/>
            <person name="Lage O.M."/>
            <person name="Pohl T."/>
            <person name="Merkel B.J."/>
            <person name="Hornburger P."/>
            <person name="Mueller R.-W."/>
            <person name="Bruemmer F."/>
            <person name="Labrenz M."/>
            <person name="Spormann A.M."/>
            <person name="Op den Camp H."/>
            <person name="Overmann J."/>
            <person name="Amann R."/>
            <person name="Jetten M.S.M."/>
            <person name="Mascher T."/>
            <person name="Medema M.H."/>
            <person name="Devos D.P."/>
            <person name="Kaster A.-K."/>
            <person name="Ovreas L."/>
            <person name="Rohde M."/>
            <person name="Galperin M.Y."/>
            <person name="Jogler C."/>
        </authorList>
    </citation>
    <scope>NUCLEOTIDE SEQUENCE [LARGE SCALE GENOMIC DNA]</scope>
    <source>
        <strain evidence="7 8">Pla133</strain>
    </source>
</reference>
<keyword evidence="2 5" id="KW-0812">Transmembrane</keyword>
<organism evidence="7 8">
    <name type="scientific">Engelhardtia mirabilis</name>
    <dbReference type="NCBI Taxonomy" id="2528011"/>
    <lineage>
        <taxon>Bacteria</taxon>
        <taxon>Pseudomonadati</taxon>
        <taxon>Planctomycetota</taxon>
        <taxon>Planctomycetia</taxon>
        <taxon>Planctomycetia incertae sedis</taxon>
        <taxon>Engelhardtia</taxon>
    </lineage>
</organism>
<evidence type="ECO:0000259" key="6">
    <source>
        <dbReference type="Pfam" id="PF01699"/>
    </source>
</evidence>
<accession>A0A518BRM8</accession>
<evidence type="ECO:0000256" key="1">
    <source>
        <dbReference type="ARBA" id="ARBA00004141"/>
    </source>
</evidence>
<feature type="transmembrane region" description="Helical" evidence="5">
    <location>
        <begin position="30"/>
        <end position="49"/>
    </location>
</feature>
<dbReference type="GO" id="GO:0008273">
    <property type="term" value="F:calcium, potassium:sodium antiporter activity"/>
    <property type="evidence" value="ECO:0007669"/>
    <property type="project" value="TreeGrafter"/>
</dbReference>
<dbReference type="Gene3D" id="6.10.280.80">
    <property type="entry name" value="NCX, peripheral helical region"/>
    <property type="match status" value="1"/>
</dbReference>
<dbReference type="AlphaFoldDB" id="A0A518BRM8"/>
<gene>
    <name evidence="7" type="primary">yrbG_1</name>
    <name evidence="7" type="ORF">Pla133_47550</name>
</gene>
<name>A0A518BRM8_9BACT</name>
<sequence length="318" mass="32518">MALSILFVLAGLAVLIFGGELLIRCATRIASLAGVSPAVVGLTIVAAGTSMPELVVSVRSALAGSDSLAVGNVIGSNSFNIGVILGLAALIAPISIAGRTVRLEWPVMLLAAVQLYLLARDGQVDRIEGAAFLVAFVAFVAYTLKIARSEMVPAEIEQFAATAGPPAEPRPWTRSILGVIAGCALLAGGAELLVIGATDLARSLGASEAVISLTIVAAGTSLPELSASVIAALRGRGDVAVTNVIGSNIFNVLGIAGTTATISPLSVSTELIERDLPWMLGFSLLLFPLMRSGYRISRVEGALLLVGYGVYLALLLGT</sequence>
<evidence type="ECO:0000256" key="4">
    <source>
        <dbReference type="ARBA" id="ARBA00023136"/>
    </source>
</evidence>
<dbReference type="KEGG" id="pbap:Pla133_47550"/>
<dbReference type="InterPro" id="IPR004481">
    <property type="entry name" value="K/Na/Ca-exchanger"/>
</dbReference>
<feature type="transmembrane region" description="Helical" evidence="5">
    <location>
        <begin position="276"/>
        <end position="294"/>
    </location>
</feature>
<keyword evidence="8" id="KW-1185">Reference proteome</keyword>
<feature type="transmembrane region" description="Helical" evidence="5">
    <location>
        <begin position="6"/>
        <end position="23"/>
    </location>
</feature>
<feature type="domain" description="Sodium/calcium exchanger membrane region" evidence="6">
    <location>
        <begin position="4"/>
        <end position="144"/>
    </location>
</feature>
<dbReference type="PANTHER" id="PTHR10846:SF8">
    <property type="entry name" value="INNER MEMBRANE PROTEIN YRBG"/>
    <property type="match status" value="1"/>
</dbReference>
<dbReference type="GO" id="GO:0005886">
    <property type="term" value="C:plasma membrane"/>
    <property type="evidence" value="ECO:0007669"/>
    <property type="project" value="TreeGrafter"/>
</dbReference>
<dbReference type="Gene3D" id="1.20.1420.30">
    <property type="entry name" value="NCX, central ion-binding region"/>
    <property type="match status" value="1"/>
</dbReference>
<dbReference type="GO" id="GO:0005262">
    <property type="term" value="F:calcium channel activity"/>
    <property type="evidence" value="ECO:0007669"/>
    <property type="project" value="TreeGrafter"/>
</dbReference>
<dbReference type="Proteomes" id="UP000316921">
    <property type="component" value="Chromosome"/>
</dbReference>
<dbReference type="RefSeq" id="WP_145069713.1">
    <property type="nucleotide sequence ID" value="NZ_CP036287.1"/>
</dbReference>
<evidence type="ECO:0000313" key="7">
    <source>
        <dbReference type="EMBL" id="QDU69634.1"/>
    </source>
</evidence>